<keyword evidence="4" id="KW-1185">Reference proteome</keyword>
<dbReference type="Pfam" id="PF02953">
    <property type="entry name" value="zf-Tim10_DDP"/>
    <property type="match status" value="1"/>
</dbReference>
<keyword evidence="1" id="KW-1015">Disulfide bond</keyword>
<evidence type="ECO:0000259" key="2">
    <source>
        <dbReference type="Pfam" id="PF02953"/>
    </source>
</evidence>
<dbReference type="SUPFAM" id="SSF144122">
    <property type="entry name" value="Tim10-like"/>
    <property type="match status" value="1"/>
</dbReference>
<keyword evidence="1" id="KW-0472">Membrane</keyword>
<comment type="subcellular location">
    <subcellularLocation>
        <location evidence="1">Mitochondrion inner membrane</location>
        <topology evidence="1">Peripheral membrane protein</topology>
        <orientation evidence="1">Intermembrane side</orientation>
    </subcellularLocation>
</comment>
<gene>
    <name evidence="3" type="primary">Contig3590.g3831</name>
    <name evidence="3" type="ORF">STYLEM_20115</name>
</gene>
<protein>
    <recommendedName>
        <fullName evidence="1">Mitochondrial import inner membrane translocase subunit</fullName>
    </recommendedName>
</protein>
<dbReference type="Gene3D" id="1.10.287.810">
    <property type="entry name" value="Mitochondrial import inner membrane translocase subunit tim13 like domains"/>
    <property type="match status" value="1"/>
</dbReference>
<dbReference type="GO" id="GO:0015031">
    <property type="term" value="P:protein transport"/>
    <property type="evidence" value="ECO:0007669"/>
    <property type="project" value="UniProtKB-KW"/>
</dbReference>
<keyword evidence="1" id="KW-0653">Protein transport</keyword>
<keyword evidence="1" id="KW-0143">Chaperone</keyword>
<feature type="domain" description="Tim10-like" evidence="2">
    <location>
        <begin position="44"/>
        <end position="100"/>
    </location>
</feature>
<dbReference type="Proteomes" id="UP000039865">
    <property type="component" value="Unassembled WGS sequence"/>
</dbReference>
<evidence type="ECO:0000256" key="1">
    <source>
        <dbReference type="RuleBase" id="RU367043"/>
    </source>
</evidence>
<dbReference type="EMBL" id="CCKQ01018961">
    <property type="protein sequence ID" value="CDW90967.1"/>
    <property type="molecule type" value="Genomic_DNA"/>
</dbReference>
<dbReference type="InterPro" id="IPR035427">
    <property type="entry name" value="Tim10-like_dom_sf"/>
</dbReference>
<sequence length="114" mass="13252">MNTVNIDTLISQQERLAGSNQDADENRENMIEKDYLIKRQRLLADQYRLLSHLCFKACSQTYSVSKEIIAITDLNPQEENCLGRCSLKSHKINQLIERHIDDSFTPQFFSKFIA</sequence>
<dbReference type="InterPro" id="IPR004217">
    <property type="entry name" value="Tim10-like"/>
</dbReference>
<comment type="function">
    <text evidence="1">Mitochondrial intermembrane chaperone that participates in the import and insertion of some multi-pass transmembrane proteins into the mitochondrial inner membrane. Also required for the transfer of beta-barrel precursors from the TOM complex to the sorting and assembly machinery (SAM complex) of the outer membrane. Acts as a chaperone-like protein that protects the hydrophobic precursors from aggregation and guide them through the mitochondrial intermembrane space.</text>
</comment>
<comment type="subunit">
    <text evidence="1">Heterohexamer.</text>
</comment>
<organism evidence="3 4">
    <name type="scientific">Stylonychia lemnae</name>
    <name type="common">Ciliate</name>
    <dbReference type="NCBI Taxonomy" id="5949"/>
    <lineage>
        <taxon>Eukaryota</taxon>
        <taxon>Sar</taxon>
        <taxon>Alveolata</taxon>
        <taxon>Ciliophora</taxon>
        <taxon>Intramacronucleata</taxon>
        <taxon>Spirotrichea</taxon>
        <taxon>Stichotrichia</taxon>
        <taxon>Sporadotrichida</taxon>
        <taxon>Oxytrichidae</taxon>
        <taxon>Stylonychinae</taxon>
        <taxon>Stylonychia</taxon>
    </lineage>
</organism>
<reference evidence="3 4" key="1">
    <citation type="submission" date="2014-06" db="EMBL/GenBank/DDBJ databases">
        <authorList>
            <person name="Swart Estienne"/>
        </authorList>
    </citation>
    <scope>NUCLEOTIDE SEQUENCE [LARGE SCALE GENOMIC DNA]</scope>
    <source>
        <strain evidence="3 4">130c</strain>
    </source>
</reference>
<proteinExistence type="inferred from homology"/>
<keyword evidence="1" id="KW-0999">Mitochondrion inner membrane</keyword>
<dbReference type="GO" id="GO:0005743">
    <property type="term" value="C:mitochondrial inner membrane"/>
    <property type="evidence" value="ECO:0007669"/>
    <property type="project" value="UniProtKB-SubCell"/>
</dbReference>
<comment type="domain">
    <text evidence="1">The twin CX3C motif contains 4 conserved Cys residues that form 2 disulfide bonds in the mitochondrial intermembrane space.</text>
</comment>
<accession>A0A078BCN2</accession>
<evidence type="ECO:0000313" key="4">
    <source>
        <dbReference type="Proteomes" id="UP000039865"/>
    </source>
</evidence>
<comment type="similarity">
    <text evidence="1">Belongs to the small Tim family.</text>
</comment>
<dbReference type="AlphaFoldDB" id="A0A078BCN2"/>
<keyword evidence="1" id="KW-0811">Translocation</keyword>
<name>A0A078BCN2_STYLE</name>
<evidence type="ECO:0000313" key="3">
    <source>
        <dbReference type="EMBL" id="CDW90967.1"/>
    </source>
</evidence>
<dbReference type="InParanoid" id="A0A078BCN2"/>
<keyword evidence="1" id="KW-0496">Mitochondrion</keyword>
<keyword evidence="1" id="KW-0813">Transport</keyword>